<accession>A0A099P3Z7</accession>
<feature type="domain" description="Fe2OG dioxygenase" evidence="1">
    <location>
        <begin position="286"/>
        <end position="393"/>
    </location>
</feature>
<dbReference type="Proteomes" id="UP000029867">
    <property type="component" value="Unassembled WGS sequence"/>
</dbReference>
<evidence type="ECO:0000313" key="5">
    <source>
        <dbReference type="Proteomes" id="UP000195871"/>
    </source>
</evidence>
<dbReference type="SUPFAM" id="SSF51197">
    <property type="entry name" value="Clavaminate synthase-like"/>
    <property type="match status" value="1"/>
</dbReference>
<proteinExistence type="predicted"/>
<dbReference type="InterPro" id="IPR037151">
    <property type="entry name" value="AlkB-like_sf"/>
</dbReference>
<evidence type="ECO:0000259" key="1">
    <source>
        <dbReference type="PROSITE" id="PS51471"/>
    </source>
</evidence>
<dbReference type="Gene3D" id="2.60.120.590">
    <property type="entry name" value="Alpha-ketoglutarate-dependent dioxygenase AlkB-like"/>
    <property type="match status" value="1"/>
</dbReference>
<evidence type="ECO:0000313" key="4">
    <source>
        <dbReference type="Proteomes" id="UP000029867"/>
    </source>
</evidence>
<comment type="caution">
    <text evidence="2">The sequence shown here is derived from an EMBL/GenBank/DDBJ whole genome shotgun (WGS) entry which is preliminary data.</text>
</comment>
<dbReference type="InterPro" id="IPR005123">
    <property type="entry name" value="Oxoglu/Fe-dep_dioxygenase_dom"/>
</dbReference>
<dbReference type="AlphaFoldDB" id="A0A099P3Z7"/>
<dbReference type="Pfam" id="PF13532">
    <property type="entry name" value="2OG-FeII_Oxy_2"/>
    <property type="match status" value="1"/>
</dbReference>
<dbReference type="EMBL" id="NHMM01000008">
    <property type="protein sequence ID" value="OUT20306.1"/>
    <property type="molecule type" value="Genomic_DNA"/>
</dbReference>
<reference evidence="4" key="1">
    <citation type="journal article" date="2014" name="Microb. Cell Fact.">
        <title>Exploiting Issatchenkia orientalis SD108 for succinic acid production.</title>
        <authorList>
            <person name="Xiao H."/>
            <person name="Shao Z."/>
            <person name="Jiang Y."/>
            <person name="Dole S."/>
            <person name="Zhao H."/>
        </authorList>
    </citation>
    <scope>NUCLEOTIDE SEQUENCE [LARGE SCALE GENOMIC DNA]</scope>
    <source>
        <strain evidence="4">SD108</strain>
    </source>
</reference>
<name>A0A099P3Z7_PICKU</name>
<evidence type="ECO:0000313" key="2">
    <source>
        <dbReference type="EMBL" id="KGK38999.1"/>
    </source>
</evidence>
<dbReference type="GO" id="GO:0051213">
    <property type="term" value="F:dioxygenase activity"/>
    <property type="evidence" value="ECO:0007669"/>
    <property type="project" value="InterPro"/>
</dbReference>
<evidence type="ECO:0000313" key="3">
    <source>
        <dbReference type="EMBL" id="OUT20306.1"/>
    </source>
</evidence>
<dbReference type="HOGENOM" id="CLU_026011_0_0_1"/>
<dbReference type="PANTHER" id="PTHR31212:SF4">
    <property type="entry name" value="ALPHA-KETOGLUTARATE-DEPENDENT DIOXYGENASE ALKB HOMOLOG 3"/>
    <property type="match status" value="1"/>
</dbReference>
<dbReference type="InterPro" id="IPR032854">
    <property type="entry name" value="ALKBH3"/>
</dbReference>
<dbReference type="PANTHER" id="PTHR31212">
    <property type="entry name" value="ALPHA-KETOGLUTARATE-DEPENDENT DIOXYGENASE ALKB HOMOLOG 3"/>
    <property type="match status" value="1"/>
</dbReference>
<sequence length="478" mass="54855">MDTEQKLKTLTDLYRECEYDVLLELLVSCDGSVEKVKSILGSPVQEGGKYELGSVKHGVRSRYFPMKNTVRVTGAKTSNTTEIGNLKARETNTKNHTTSGTVSSVQAYFQKATPKPTTLHKRPNPTSISSIIQSRTKREVDYLEEIREPPRKALKPLSTGKTITLYSKEQVEEILPNIRIFSNFLPQDLSEQVVDLLQSQRMLFRAKEFYIAGRLCTSSQNSLVYTDNDDIDYDPVYSTKNFKSVKVAPAIRRSQAYVNEKVNKVLKEIYADDENAPDYMIKENWTSNFCVANYYPNNKSHLDMHTDKLTNIGPLPTIASLTFGATRLFRLKRSNPSTSTIYQIPIHNNTLLIMLPSTQELYKHGIPTLSDSLIKKDKVLGTARFNLTFRMAYPELQKQHVLCDKCKRRMILRRLYKGEDIGYYIWMCMSSFKGHSCNGFKYANFSRRDGVLRLSTMHKNEATRWLDEYERKDINAST</sequence>
<reference evidence="3 5" key="3">
    <citation type="submission" date="2017-05" db="EMBL/GenBank/DDBJ databases">
        <title>The Genome Sequence of Candida krusei Ckrusei653.</title>
        <authorList>
            <person name="Cuomo C."/>
            <person name="Forche A."/>
            <person name="Young S."/>
            <person name="Abouelleil A."/>
            <person name="Cao P."/>
            <person name="Chapman S."/>
            <person name="Cusick C."/>
            <person name="Shea T."/>
            <person name="Nusbaum C."/>
            <person name="Birren B."/>
        </authorList>
    </citation>
    <scope>NUCLEOTIDE SEQUENCE [LARGE SCALE GENOMIC DNA]</scope>
    <source>
        <strain evidence="3 5">Ckrusei653</strain>
    </source>
</reference>
<dbReference type="eggNOG" id="ENOG502QUQ4">
    <property type="taxonomic scope" value="Eukaryota"/>
</dbReference>
<protein>
    <recommendedName>
        <fullName evidence="1">Fe2OG dioxygenase domain-containing protein</fullName>
    </recommendedName>
</protein>
<dbReference type="GO" id="GO:0006307">
    <property type="term" value="P:DNA alkylation repair"/>
    <property type="evidence" value="ECO:0007669"/>
    <property type="project" value="InterPro"/>
</dbReference>
<dbReference type="EMBL" id="JQFK01000013">
    <property type="protein sequence ID" value="KGK38999.1"/>
    <property type="molecule type" value="Genomic_DNA"/>
</dbReference>
<dbReference type="VEuPathDB" id="FungiDB:C5L36_0B12080"/>
<gene>
    <name evidence="3" type="ORF">CAS74_004553</name>
    <name evidence="2" type="ORF">JL09_g1822</name>
</gene>
<dbReference type="Proteomes" id="UP000195871">
    <property type="component" value="Unassembled WGS sequence"/>
</dbReference>
<dbReference type="InterPro" id="IPR027450">
    <property type="entry name" value="AlkB-like"/>
</dbReference>
<reference evidence="2" key="2">
    <citation type="submission" date="2014-08" db="EMBL/GenBank/DDBJ databases">
        <title>Exploiting Issatchenkia orientalis SD108 for Succinic Acid Production.</title>
        <authorList>
            <person name="Xiao H."/>
            <person name="Shao Z."/>
            <person name="Jiang Y."/>
            <person name="Dole S."/>
            <person name="Zhao H."/>
        </authorList>
    </citation>
    <scope>NUCLEOTIDE SEQUENCE [LARGE SCALE GENOMIC DNA]</scope>
    <source>
        <strain evidence="2">SD108</strain>
    </source>
</reference>
<organism evidence="2 4">
    <name type="scientific">Pichia kudriavzevii</name>
    <name type="common">Yeast</name>
    <name type="synonym">Issatchenkia orientalis</name>
    <dbReference type="NCBI Taxonomy" id="4909"/>
    <lineage>
        <taxon>Eukaryota</taxon>
        <taxon>Fungi</taxon>
        <taxon>Dikarya</taxon>
        <taxon>Ascomycota</taxon>
        <taxon>Saccharomycotina</taxon>
        <taxon>Pichiomycetes</taxon>
        <taxon>Pichiales</taxon>
        <taxon>Pichiaceae</taxon>
        <taxon>Pichia</taxon>
    </lineage>
</organism>
<dbReference type="PROSITE" id="PS51471">
    <property type="entry name" value="FE2OG_OXY"/>
    <property type="match status" value="1"/>
</dbReference>